<accession>A0A2G9RSN5</accession>
<evidence type="ECO:0000256" key="1">
    <source>
        <dbReference type="SAM" id="SignalP"/>
    </source>
</evidence>
<reference evidence="3" key="1">
    <citation type="journal article" date="2017" name="Nat. Commun.">
        <title>The North American bullfrog draft genome provides insight into hormonal regulation of long noncoding RNA.</title>
        <authorList>
            <person name="Hammond S.A."/>
            <person name="Warren R.L."/>
            <person name="Vandervalk B.P."/>
            <person name="Kucuk E."/>
            <person name="Khan H."/>
            <person name="Gibb E.A."/>
            <person name="Pandoh P."/>
            <person name="Kirk H."/>
            <person name="Zhao Y."/>
            <person name="Jones M."/>
            <person name="Mungall A.J."/>
            <person name="Coope R."/>
            <person name="Pleasance S."/>
            <person name="Moore R.A."/>
            <person name="Holt R.A."/>
            <person name="Round J.M."/>
            <person name="Ohora S."/>
            <person name="Walle B.V."/>
            <person name="Veldhoen N."/>
            <person name="Helbing C.C."/>
            <person name="Birol I."/>
        </authorList>
    </citation>
    <scope>NUCLEOTIDE SEQUENCE [LARGE SCALE GENOMIC DNA]</scope>
</reference>
<keyword evidence="1" id="KW-0732">Signal</keyword>
<evidence type="ECO:0000313" key="2">
    <source>
        <dbReference type="EMBL" id="PIO30928.1"/>
    </source>
</evidence>
<feature type="chain" id="PRO_5013688341" evidence="1">
    <location>
        <begin position="25"/>
        <end position="111"/>
    </location>
</feature>
<dbReference type="Proteomes" id="UP000228934">
    <property type="component" value="Unassembled WGS sequence"/>
</dbReference>
<feature type="non-terminal residue" evidence="2">
    <location>
        <position position="1"/>
    </location>
</feature>
<name>A0A2G9RSN5_AQUCT</name>
<evidence type="ECO:0000313" key="3">
    <source>
        <dbReference type="Proteomes" id="UP000228934"/>
    </source>
</evidence>
<feature type="signal peptide" evidence="1">
    <location>
        <begin position="1"/>
        <end position="24"/>
    </location>
</feature>
<proteinExistence type="predicted"/>
<keyword evidence="3" id="KW-1185">Reference proteome</keyword>
<dbReference type="AlphaFoldDB" id="A0A2G9RSN5"/>
<organism evidence="2 3">
    <name type="scientific">Aquarana catesbeiana</name>
    <name type="common">American bullfrog</name>
    <name type="synonym">Rana catesbeiana</name>
    <dbReference type="NCBI Taxonomy" id="8400"/>
    <lineage>
        <taxon>Eukaryota</taxon>
        <taxon>Metazoa</taxon>
        <taxon>Chordata</taxon>
        <taxon>Craniata</taxon>
        <taxon>Vertebrata</taxon>
        <taxon>Euteleostomi</taxon>
        <taxon>Amphibia</taxon>
        <taxon>Batrachia</taxon>
        <taxon>Anura</taxon>
        <taxon>Neobatrachia</taxon>
        <taxon>Ranoidea</taxon>
        <taxon>Ranidae</taxon>
        <taxon>Aquarana</taxon>
    </lineage>
</organism>
<gene>
    <name evidence="2" type="ORF">AB205_0004940</name>
</gene>
<protein>
    <submittedName>
        <fullName evidence="2">Uncharacterized protein</fullName>
    </submittedName>
</protein>
<sequence length="111" mass="12180">VLTIIYFYLFAVLCSVLLWESGNSLPFGFCSRALLYSNQVPFPRIPRRLSGQSFGLSTGPSIRVLLGGAAQSALCQLTISLSSLVFSITSVSILSELLWSPSRQQHFSNCF</sequence>
<dbReference type="EMBL" id="KV931837">
    <property type="protein sequence ID" value="PIO30928.1"/>
    <property type="molecule type" value="Genomic_DNA"/>
</dbReference>